<reference evidence="2 3" key="1">
    <citation type="submission" date="2019-09" db="EMBL/GenBank/DDBJ databases">
        <title>Taxonomy of Antarctic Massilia spp.: description of Massilia rubra sp. nov., Massilia aquatica sp. nov., Massilia mucilaginosa sp. nov., Massilia frigida sp. nov. isolated from streams, lakes and regoliths.</title>
        <authorList>
            <person name="Holochova P."/>
            <person name="Sedlacek I."/>
            <person name="Kralova S."/>
            <person name="Maslanova I."/>
            <person name="Busse H.-J."/>
            <person name="Stankova E."/>
            <person name="Vrbovska V."/>
            <person name="Kovarovic V."/>
            <person name="Bartak M."/>
            <person name="Svec P."/>
            <person name="Pantucek R."/>
        </authorList>
    </citation>
    <scope>NUCLEOTIDE SEQUENCE [LARGE SCALE GENOMIC DNA]</scope>
    <source>
        <strain evidence="2 3">CCM 8692</strain>
    </source>
</reference>
<evidence type="ECO:0000256" key="1">
    <source>
        <dbReference type="SAM" id="Phobius"/>
    </source>
</evidence>
<proteinExistence type="predicted"/>
<keyword evidence="1" id="KW-0472">Membrane</keyword>
<dbReference type="EMBL" id="VUYU01000022">
    <property type="protein sequence ID" value="NHZ36923.1"/>
    <property type="molecule type" value="Genomic_DNA"/>
</dbReference>
<keyword evidence="1" id="KW-0812">Transmembrane</keyword>
<keyword evidence="1" id="KW-1133">Transmembrane helix</keyword>
<protein>
    <submittedName>
        <fullName evidence="2">DUF445 domain-containing protein</fullName>
    </submittedName>
</protein>
<dbReference type="Proteomes" id="UP000785613">
    <property type="component" value="Unassembled WGS sequence"/>
</dbReference>
<feature type="transmembrane region" description="Helical" evidence="1">
    <location>
        <begin position="29"/>
        <end position="47"/>
    </location>
</feature>
<accession>A0ABX0LQS5</accession>
<keyword evidence="3" id="KW-1185">Reference proteome</keyword>
<dbReference type="Pfam" id="PF04286">
    <property type="entry name" value="DUF445"/>
    <property type="match status" value="1"/>
</dbReference>
<evidence type="ECO:0000313" key="2">
    <source>
        <dbReference type="EMBL" id="NHZ36923.1"/>
    </source>
</evidence>
<comment type="caution">
    <text evidence="2">The sequence shown here is derived from an EMBL/GenBank/DDBJ whole genome shotgun (WGS) entry which is preliminary data.</text>
</comment>
<feature type="transmembrane region" description="Helical" evidence="1">
    <location>
        <begin position="59"/>
        <end position="79"/>
    </location>
</feature>
<dbReference type="RefSeq" id="WP_167229287.1">
    <property type="nucleotide sequence ID" value="NZ_VUYU01000022.1"/>
</dbReference>
<gene>
    <name evidence="2" type="ORF">F0185_25480</name>
</gene>
<sequence>MTHDSNLVGQLDAAEDTYKRSRLRTMQRVALGLLLAAAVLFAIARSQHGQHPAWAYLEAFAEAAMIGAIADWFAVVALFRHPLGIPLWHTAIIPNSKASIGANLGSFVENHFVTEEGVAERIRQADLAGRAGAWLRDPLNAGQVSQALAGVLVQVLDKVDDEKMRTRIRDLASAELGKLDLSGMAGGFLDTMIGKGAPQALLDPLLEKLITWLGDDANHETVGEFMLRCFAIENAMVKSMVIGYAPKVIGSLREQAIDVRMNREHPLRGRIDSWLADSALRLKADPEWKESVARYQADALRSAELQAMLGGIWDTLRQRVKADLQGADPAIAATMRQIVQECGRVLGADPAVRSWLNSAIETGSAALVQRYRGDVGKFIEQQLAKWSKEEMSTRIELAIGRDLQFIRINGTLVGGLVGLLIHAVAGAV</sequence>
<dbReference type="InterPro" id="IPR007383">
    <property type="entry name" value="DUF445"/>
</dbReference>
<organism evidence="2 3">
    <name type="scientific">Massilia rubra</name>
    <dbReference type="NCBI Taxonomy" id="2607910"/>
    <lineage>
        <taxon>Bacteria</taxon>
        <taxon>Pseudomonadati</taxon>
        <taxon>Pseudomonadota</taxon>
        <taxon>Betaproteobacteria</taxon>
        <taxon>Burkholderiales</taxon>
        <taxon>Oxalobacteraceae</taxon>
        <taxon>Telluria group</taxon>
        <taxon>Massilia</taxon>
    </lineage>
</organism>
<dbReference type="PANTHER" id="PTHR38442:SF1">
    <property type="entry name" value="INNER MEMBRANE PROTEIN"/>
    <property type="match status" value="1"/>
</dbReference>
<evidence type="ECO:0000313" key="3">
    <source>
        <dbReference type="Proteomes" id="UP000785613"/>
    </source>
</evidence>
<name>A0ABX0LQS5_9BURK</name>
<dbReference type="PANTHER" id="PTHR38442">
    <property type="entry name" value="INNER MEMBRANE PROTEIN-RELATED"/>
    <property type="match status" value="1"/>
</dbReference>